<evidence type="ECO:0000259" key="4">
    <source>
        <dbReference type="Pfam" id="PF25989"/>
    </source>
</evidence>
<name>A0A5C4S8D0_CHLTI</name>
<dbReference type="PANTHER" id="PTHR30469">
    <property type="entry name" value="MULTIDRUG RESISTANCE PROTEIN MDTA"/>
    <property type="match status" value="1"/>
</dbReference>
<dbReference type="OrthoDB" id="9784685at2"/>
<dbReference type="Pfam" id="PF25954">
    <property type="entry name" value="Beta-barrel_RND_2"/>
    <property type="match status" value="1"/>
</dbReference>
<dbReference type="Gene3D" id="2.40.30.170">
    <property type="match status" value="1"/>
</dbReference>
<dbReference type="InterPro" id="IPR058792">
    <property type="entry name" value="Beta-barrel_RND_2"/>
</dbReference>
<feature type="domain" description="CusB-like beta-barrel" evidence="2">
    <location>
        <begin position="207"/>
        <end position="278"/>
    </location>
</feature>
<dbReference type="GO" id="GO:0015562">
    <property type="term" value="F:efflux transmembrane transporter activity"/>
    <property type="evidence" value="ECO:0007669"/>
    <property type="project" value="TreeGrafter"/>
</dbReference>
<comment type="similarity">
    <text evidence="1">Belongs to the membrane fusion protein (MFP) (TC 8.A.1) family.</text>
</comment>
<accession>A0A5C4S8D0</accession>
<dbReference type="Gene3D" id="2.40.50.100">
    <property type="match status" value="1"/>
</dbReference>
<keyword evidence="6" id="KW-1185">Reference proteome</keyword>
<evidence type="ECO:0000256" key="1">
    <source>
        <dbReference type="ARBA" id="ARBA00009477"/>
    </source>
</evidence>
<feature type="domain" description="CzcB-like barrel-sandwich hybrid" evidence="3">
    <location>
        <begin position="60"/>
        <end position="201"/>
    </location>
</feature>
<dbReference type="Gene3D" id="2.40.420.20">
    <property type="match status" value="1"/>
</dbReference>
<dbReference type="SUPFAM" id="SSF111369">
    <property type="entry name" value="HlyD-like secretion proteins"/>
    <property type="match status" value="1"/>
</dbReference>
<gene>
    <name evidence="5" type="ORF">FGF66_02305</name>
</gene>
<dbReference type="Pfam" id="PF25989">
    <property type="entry name" value="YknX_C"/>
    <property type="match status" value="1"/>
</dbReference>
<dbReference type="InterPro" id="IPR006143">
    <property type="entry name" value="RND_pump_MFP"/>
</dbReference>
<comment type="caution">
    <text evidence="5">The sequence shown here is derived from an EMBL/GenBank/DDBJ whole genome shotgun (WGS) entry which is preliminary data.</text>
</comment>
<organism evidence="5 6">
    <name type="scientific">Chlorobaculum thiosulfatiphilum</name>
    <name type="common">Chlorobium limicola f.sp. thiosulfatophilum</name>
    <dbReference type="NCBI Taxonomy" id="115852"/>
    <lineage>
        <taxon>Bacteria</taxon>
        <taxon>Pseudomonadati</taxon>
        <taxon>Chlorobiota</taxon>
        <taxon>Chlorobiia</taxon>
        <taxon>Chlorobiales</taxon>
        <taxon>Chlorobiaceae</taxon>
        <taxon>Chlorobaculum</taxon>
    </lineage>
</organism>
<dbReference type="GO" id="GO:1990281">
    <property type="term" value="C:efflux pump complex"/>
    <property type="evidence" value="ECO:0007669"/>
    <property type="project" value="TreeGrafter"/>
</dbReference>
<dbReference type="InterPro" id="IPR058637">
    <property type="entry name" value="YknX-like_C"/>
</dbReference>
<evidence type="ECO:0000259" key="3">
    <source>
        <dbReference type="Pfam" id="PF25973"/>
    </source>
</evidence>
<evidence type="ECO:0000313" key="6">
    <source>
        <dbReference type="Proteomes" id="UP000308271"/>
    </source>
</evidence>
<dbReference type="Proteomes" id="UP000308271">
    <property type="component" value="Unassembled WGS sequence"/>
</dbReference>
<dbReference type="EMBL" id="VDCH01000003">
    <property type="protein sequence ID" value="TNJ39793.1"/>
    <property type="molecule type" value="Genomic_DNA"/>
</dbReference>
<evidence type="ECO:0000313" key="5">
    <source>
        <dbReference type="EMBL" id="TNJ39793.1"/>
    </source>
</evidence>
<dbReference type="Pfam" id="PF25973">
    <property type="entry name" value="BSH_CzcB"/>
    <property type="match status" value="1"/>
</dbReference>
<dbReference type="RefSeq" id="WP_139456096.1">
    <property type="nucleotide sequence ID" value="NZ_VDCH01000003.1"/>
</dbReference>
<dbReference type="PANTHER" id="PTHR30469:SF38">
    <property type="entry name" value="HLYD FAMILY SECRETION PROTEIN"/>
    <property type="match status" value="1"/>
</dbReference>
<reference evidence="5 6" key="1">
    <citation type="submission" date="2019-05" db="EMBL/GenBank/DDBJ databases">
        <title>Draft Whole-Genome sequence of the green sulfur bacterium Chlorobaculum thiosulfatiphilum DSM 249.</title>
        <authorList>
            <person name="Meyer T.E."/>
            <person name="Kyndt J.A."/>
        </authorList>
    </citation>
    <scope>NUCLEOTIDE SEQUENCE [LARGE SCALE GENOMIC DNA]</scope>
    <source>
        <strain evidence="5 6">DSM 249</strain>
    </source>
</reference>
<dbReference type="Gene3D" id="1.10.287.470">
    <property type="entry name" value="Helix hairpin bin"/>
    <property type="match status" value="1"/>
</dbReference>
<sequence length="363" mass="39943">MQNLQKMLPKFSIALAVVFAATIGYLLTRGNSVDVEARKISRSELVEAIYATGYVEAENIANLSAEFSGTVRSIGALEGQQVSKGQAIIVFDSVQPRLAVNEARAAVAEELAAVRDNNLRLQRNRSLFQAGAISRQDFEAAERNSVQSGESLRQRQMQLKSREDDLNKLQVVAPFAGILTLQNVKEGDYVQSGTLVATVTDPARYLVVVEVDELDVPRLRTGLKAVIAFDSMPEKRFNAAVVRIVPQTDRVTKTSRVYLRLAEPVPAIQGGMTATANIVYNTRKGALLVSKSAVFEEERQSYVWKIVDGKLKKQPIRTGDSDLVYIEVVKGLDAGDVVVTSPQENFRDGMETRLVKDTPKKQS</sequence>
<proteinExistence type="inferred from homology"/>
<feature type="domain" description="YknX-like C-terminal permuted SH3-like" evidence="4">
    <location>
        <begin position="289"/>
        <end position="351"/>
    </location>
</feature>
<dbReference type="NCBIfam" id="TIGR01730">
    <property type="entry name" value="RND_mfp"/>
    <property type="match status" value="1"/>
</dbReference>
<evidence type="ECO:0000259" key="2">
    <source>
        <dbReference type="Pfam" id="PF25954"/>
    </source>
</evidence>
<dbReference type="InterPro" id="IPR058647">
    <property type="entry name" value="BSH_CzcB-like"/>
</dbReference>
<dbReference type="AlphaFoldDB" id="A0A5C4S8D0"/>
<protein>
    <submittedName>
        <fullName evidence="5">Efflux RND transporter periplasmic adaptor subunit</fullName>
    </submittedName>
</protein>